<reference evidence="7" key="1">
    <citation type="submission" date="2021-01" db="UniProtKB">
        <authorList>
            <consortium name="EnsemblMetazoa"/>
        </authorList>
    </citation>
    <scope>IDENTIFICATION</scope>
</reference>
<proteinExistence type="predicted"/>
<accession>A0A7M5XIM1</accession>
<dbReference type="AlphaFoldDB" id="A0A7M5XIM1"/>
<organism evidence="7 8">
    <name type="scientific">Clytia hemisphaerica</name>
    <dbReference type="NCBI Taxonomy" id="252671"/>
    <lineage>
        <taxon>Eukaryota</taxon>
        <taxon>Metazoa</taxon>
        <taxon>Cnidaria</taxon>
        <taxon>Hydrozoa</taxon>
        <taxon>Hydroidolina</taxon>
        <taxon>Leptothecata</taxon>
        <taxon>Obeliida</taxon>
        <taxon>Clytiidae</taxon>
        <taxon>Clytia</taxon>
    </lineage>
</organism>
<evidence type="ECO:0000256" key="1">
    <source>
        <dbReference type="ARBA" id="ARBA00004141"/>
    </source>
</evidence>
<dbReference type="GO" id="GO:0007189">
    <property type="term" value="P:adenylate cyclase-activating G protein-coupled receptor signaling pathway"/>
    <property type="evidence" value="ECO:0007669"/>
    <property type="project" value="TreeGrafter"/>
</dbReference>
<dbReference type="InterPro" id="IPR017452">
    <property type="entry name" value="GPCR_Rhodpsn_7TM"/>
</dbReference>
<name>A0A7M5XIM1_9CNID</name>
<dbReference type="GO" id="GO:0004930">
    <property type="term" value="F:G protein-coupled receptor activity"/>
    <property type="evidence" value="ECO:0007669"/>
    <property type="project" value="InterPro"/>
</dbReference>
<evidence type="ECO:0000259" key="6">
    <source>
        <dbReference type="PROSITE" id="PS50262"/>
    </source>
</evidence>
<feature type="transmembrane region" description="Helical" evidence="5">
    <location>
        <begin position="19"/>
        <end position="46"/>
    </location>
</feature>
<evidence type="ECO:0000256" key="2">
    <source>
        <dbReference type="ARBA" id="ARBA00022692"/>
    </source>
</evidence>
<dbReference type="GeneID" id="136816539"/>
<feature type="transmembrane region" description="Helical" evidence="5">
    <location>
        <begin position="159"/>
        <end position="176"/>
    </location>
</feature>
<sequence>MALVADSCEITSNGFLHEILFIANIGMLTSLLSMIATFMIITYVFYKGTFSLPTVKPLLHLTIADFFLSYVWFSSNLDYMSNKNANYTKSLARHCLVWQVLAEVLHLTTFGFTINYSVNIFLTMKEKTQFGYVYADLNVQHQANHQQRVTERVDKVKKVLYYMFWILPPLSMLPILSKIEDKHICLCERCVILIDVPRLVHLDLFYQSYGYVLLACALVASMISVVVLYILTLRMYWKTAPGYCTDRERKKLKNLQRRITSYVVVFLICWFPALAISIMKSYEMMYYRGKRLKQRDITQFYWLYLLQAILTPLQGFFNTIVYGWTRRSFRRASRPLSEEKIFFADHETDSALLRSPIDSEVEFSQSSLPAYGSDDED</sequence>
<dbReference type="SUPFAM" id="SSF81321">
    <property type="entry name" value="Family A G protein-coupled receptor-like"/>
    <property type="match status" value="1"/>
</dbReference>
<dbReference type="GO" id="GO:0005886">
    <property type="term" value="C:plasma membrane"/>
    <property type="evidence" value="ECO:0007669"/>
    <property type="project" value="TreeGrafter"/>
</dbReference>
<dbReference type="PROSITE" id="PS50262">
    <property type="entry name" value="G_PROTEIN_RECEP_F1_2"/>
    <property type="match status" value="1"/>
</dbReference>
<dbReference type="InterPro" id="IPR000276">
    <property type="entry name" value="GPCR_Rhodpsn"/>
</dbReference>
<dbReference type="Gene3D" id="1.20.1070.10">
    <property type="entry name" value="Rhodopsin 7-helix transmembrane proteins"/>
    <property type="match status" value="1"/>
</dbReference>
<evidence type="ECO:0000313" key="8">
    <source>
        <dbReference type="Proteomes" id="UP000594262"/>
    </source>
</evidence>
<dbReference type="PANTHER" id="PTHR23112">
    <property type="entry name" value="G PROTEIN-COUPLED RECEPTOR 157-RELATED"/>
    <property type="match status" value="1"/>
</dbReference>
<evidence type="ECO:0000256" key="3">
    <source>
        <dbReference type="ARBA" id="ARBA00022989"/>
    </source>
</evidence>
<dbReference type="Proteomes" id="UP000594262">
    <property type="component" value="Unplaced"/>
</dbReference>
<dbReference type="RefSeq" id="XP_066928981.1">
    <property type="nucleotide sequence ID" value="XM_067072880.1"/>
</dbReference>
<dbReference type="EnsemblMetazoa" id="CLYHEMT024199.2">
    <property type="protein sequence ID" value="CLYHEMP024199.2"/>
    <property type="gene ID" value="CLYHEMG024199"/>
</dbReference>
<dbReference type="Pfam" id="PF00001">
    <property type="entry name" value="7tm_1"/>
    <property type="match status" value="1"/>
</dbReference>
<feature type="transmembrane region" description="Helical" evidence="5">
    <location>
        <begin position="58"/>
        <end position="77"/>
    </location>
</feature>
<feature type="domain" description="G-protein coupled receptors family 1 profile" evidence="6">
    <location>
        <begin position="36"/>
        <end position="322"/>
    </location>
</feature>
<dbReference type="PANTHER" id="PTHR23112:SF0">
    <property type="entry name" value="TRANSMEMBRANE PROTEIN 116"/>
    <property type="match status" value="1"/>
</dbReference>
<dbReference type="EnsemblMetazoa" id="CLYHEMT024199.3">
    <property type="protein sequence ID" value="CLYHEMP024199.3"/>
    <property type="gene ID" value="CLYHEMG024199"/>
</dbReference>
<keyword evidence="3 5" id="KW-1133">Transmembrane helix</keyword>
<evidence type="ECO:0000313" key="7">
    <source>
        <dbReference type="EnsemblMetazoa" id="CLYHEMP024199.3"/>
    </source>
</evidence>
<evidence type="ECO:0000256" key="4">
    <source>
        <dbReference type="ARBA" id="ARBA00023136"/>
    </source>
</evidence>
<feature type="transmembrane region" description="Helical" evidence="5">
    <location>
        <begin position="209"/>
        <end position="231"/>
    </location>
</feature>
<dbReference type="OrthoDB" id="10070607at2759"/>
<protein>
    <recommendedName>
        <fullName evidence="6">G-protein coupled receptors family 1 profile domain-containing protein</fullName>
    </recommendedName>
</protein>
<comment type="subcellular location">
    <subcellularLocation>
        <location evidence="1">Membrane</location>
        <topology evidence="1">Multi-pass membrane protein</topology>
    </subcellularLocation>
</comment>
<feature type="transmembrane region" description="Helical" evidence="5">
    <location>
        <begin position="299"/>
        <end position="324"/>
    </location>
</feature>
<keyword evidence="2 5" id="KW-0812">Transmembrane</keyword>
<feature type="transmembrane region" description="Helical" evidence="5">
    <location>
        <begin position="259"/>
        <end position="279"/>
    </location>
</feature>
<keyword evidence="4 5" id="KW-0472">Membrane</keyword>
<evidence type="ECO:0000256" key="5">
    <source>
        <dbReference type="SAM" id="Phobius"/>
    </source>
</evidence>
<keyword evidence="8" id="KW-1185">Reference proteome</keyword>